<keyword evidence="1" id="KW-1133">Transmembrane helix</keyword>
<protein>
    <submittedName>
        <fullName evidence="2">Prepilin-type N-terminal cleavage/methylation domain-containing protein</fullName>
    </submittedName>
</protein>
<keyword evidence="3" id="KW-1185">Reference proteome</keyword>
<gene>
    <name evidence="2" type="ORF">SAMN04488082_101397</name>
</gene>
<evidence type="ECO:0000256" key="1">
    <source>
        <dbReference type="SAM" id="Phobius"/>
    </source>
</evidence>
<name>A0A1I3NVJ0_9BACT</name>
<dbReference type="Proteomes" id="UP000198635">
    <property type="component" value="Unassembled WGS sequence"/>
</dbReference>
<dbReference type="NCBIfam" id="TIGR02532">
    <property type="entry name" value="IV_pilin_GFxxxE"/>
    <property type="match status" value="1"/>
</dbReference>
<dbReference type="EMBL" id="FORX01000001">
    <property type="protein sequence ID" value="SFJ13030.1"/>
    <property type="molecule type" value="Genomic_DNA"/>
</dbReference>
<reference evidence="3" key="1">
    <citation type="submission" date="2016-10" db="EMBL/GenBank/DDBJ databases">
        <authorList>
            <person name="Varghese N."/>
            <person name="Submissions S."/>
        </authorList>
    </citation>
    <scope>NUCLEOTIDE SEQUENCE [LARGE SCALE GENOMIC DNA]</scope>
    <source>
        <strain evidence="3">DSM 5918</strain>
    </source>
</reference>
<feature type="transmembrane region" description="Helical" evidence="1">
    <location>
        <begin position="12"/>
        <end position="36"/>
    </location>
</feature>
<dbReference type="PROSITE" id="PS00409">
    <property type="entry name" value="PROKAR_NTER_METHYL"/>
    <property type="match status" value="1"/>
</dbReference>
<dbReference type="AlphaFoldDB" id="A0A1I3NVJ0"/>
<dbReference type="STRING" id="52560.SAMN04488082_101397"/>
<keyword evidence="1" id="KW-0472">Membrane</keyword>
<organism evidence="2 3">
    <name type="scientific">Desulfomicrobium apsheronum</name>
    <dbReference type="NCBI Taxonomy" id="52560"/>
    <lineage>
        <taxon>Bacteria</taxon>
        <taxon>Pseudomonadati</taxon>
        <taxon>Thermodesulfobacteriota</taxon>
        <taxon>Desulfovibrionia</taxon>
        <taxon>Desulfovibrionales</taxon>
        <taxon>Desulfomicrobiaceae</taxon>
        <taxon>Desulfomicrobium</taxon>
    </lineage>
</organism>
<dbReference type="InterPro" id="IPR012902">
    <property type="entry name" value="N_methyl_site"/>
</dbReference>
<sequence length="133" mass="14847">MDSFSNSTQKGLTLVEVLIATAILAVGLLAVSSMIAKSTIQDSRAYYLTKASMMVEEFFEKESHKQYSDVSFGQIETLSSPITETVDGVNYTMNCIVQNATPFDYCKEMTCTVTWNNKGLPARTSYVYDFCRN</sequence>
<proteinExistence type="predicted"/>
<dbReference type="RefSeq" id="WP_177192969.1">
    <property type="nucleotide sequence ID" value="NZ_FORX01000001.1"/>
</dbReference>
<keyword evidence="1" id="KW-0812">Transmembrane</keyword>
<accession>A0A1I3NVJ0</accession>
<dbReference type="Pfam" id="PF07963">
    <property type="entry name" value="N_methyl"/>
    <property type="match status" value="1"/>
</dbReference>
<evidence type="ECO:0000313" key="3">
    <source>
        <dbReference type="Proteomes" id="UP000198635"/>
    </source>
</evidence>
<evidence type="ECO:0000313" key="2">
    <source>
        <dbReference type="EMBL" id="SFJ13030.1"/>
    </source>
</evidence>